<proteinExistence type="predicted"/>
<dbReference type="GO" id="GO:0005524">
    <property type="term" value="F:ATP binding"/>
    <property type="evidence" value="ECO:0007669"/>
    <property type="project" value="InterPro"/>
</dbReference>
<dbReference type="Pfam" id="PF00069">
    <property type="entry name" value="Pkinase"/>
    <property type="match status" value="1"/>
</dbReference>
<dbReference type="PROSITE" id="PS50011">
    <property type="entry name" value="PROTEIN_KINASE_DOM"/>
    <property type="match status" value="1"/>
</dbReference>
<dbReference type="GO" id="GO:1990604">
    <property type="term" value="C:IRE1-TRAF2-ASK1 complex"/>
    <property type="evidence" value="ECO:0007669"/>
    <property type="project" value="TreeGrafter"/>
</dbReference>
<dbReference type="GO" id="GO:0051082">
    <property type="term" value="F:unfolded protein binding"/>
    <property type="evidence" value="ECO:0007669"/>
    <property type="project" value="TreeGrafter"/>
</dbReference>
<dbReference type="AlphaFoldDB" id="A0AAN6K8K9"/>
<evidence type="ECO:0000313" key="2">
    <source>
        <dbReference type="EMBL" id="KAK0969860.1"/>
    </source>
</evidence>
<sequence length="254" mass="28043">MPTKPTIHTLRDLTTICEVLDSDTLQLRHSNFSYVDQHDYVWFGRAYQPKLTLDAAKVSQALQLLPDAKAYPLAPEGLTVVAHVNASTTYTKRPKLSLVDDDEAPGLSSWMLLQEHPHPNIVQYLGCTVRRGYITGIVLERCNTTLQKQSENDSLSLNVRPLMCGIRAGVAHLHSLGYAHNDLNPMNIGINYDGRAIVLDLGSCGMFGSALVSAGTPGWADEIYTSEPENDLKAMELLEAWLLKQRPDLGSKNS</sequence>
<reference evidence="2" key="1">
    <citation type="submission" date="2023-06" db="EMBL/GenBank/DDBJ databases">
        <title>Black Yeasts Isolated from many extreme environments.</title>
        <authorList>
            <person name="Coleine C."/>
            <person name="Stajich J.E."/>
            <person name="Selbmann L."/>
        </authorList>
    </citation>
    <scope>NUCLEOTIDE SEQUENCE</scope>
    <source>
        <strain evidence="2">CCFEE 5200</strain>
    </source>
</reference>
<organism evidence="2 3">
    <name type="scientific">Friedmanniomyces endolithicus</name>
    <dbReference type="NCBI Taxonomy" id="329885"/>
    <lineage>
        <taxon>Eukaryota</taxon>
        <taxon>Fungi</taxon>
        <taxon>Dikarya</taxon>
        <taxon>Ascomycota</taxon>
        <taxon>Pezizomycotina</taxon>
        <taxon>Dothideomycetes</taxon>
        <taxon>Dothideomycetidae</taxon>
        <taxon>Mycosphaerellales</taxon>
        <taxon>Teratosphaeriaceae</taxon>
        <taxon>Friedmanniomyces</taxon>
    </lineage>
</organism>
<dbReference type="GO" id="GO:0036498">
    <property type="term" value="P:IRE1-mediated unfolded protein response"/>
    <property type="evidence" value="ECO:0007669"/>
    <property type="project" value="TreeGrafter"/>
</dbReference>
<feature type="domain" description="Protein kinase" evidence="1">
    <location>
        <begin position="32"/>
        <end position="254"/>
    </location>
</feature>
<dbReference type="PANTHER" id="PTHR13954:SF6">
    <property type="entry name" value="NON-SPECIFIC SERINE_THREONINE PROTEIN KINASE"/>
    <property type="match status" value="1"/>
</dbReference>
<evidence type="ECO:0000313" key="3">
    <source>
        <dbReference type="Proteomes" id="UP001175353"/>
    </source>
</evidence>
<dbReference type="PANTHER" id="PTHR13954">
    <property type="entry name" value="IRE1-RELATED"/>
    <property type="match status" value="1"/>
</dbReference>
<dbReference type="GO" id="GO:0004674">
    <property type="term" value="F:protein serine/threonine kinase activity"/>
    <property type="evidence" value="ECO:0007669"/>
    <property type="project" value="InterPro"/>
</dbReference>
<dbReference type="GO" id="GO:0070059">
    <property type="term" value="P:intrinsic apoptotic signaling pathway in response to endoplasmic reticulum stress"/>
    <property type="evidence" value="ECO:0007669"/>
    <property type="project" value="TreeGrafter"/>
</dbReference>
<dbReference type="Proteomes" id="UP001175353">
    <property type="component" value="Unassembled WGS sequence"/>
</dbReference>
<comment type="caution">
    <text evidence="2">The sequence shown here is derived from an EMBL/GenBank/DDBJ whole genome shotgun (WGS) entry which is preliminary data.</text>
</comment>
<protein>
    <recommendedName>
        <fullName evidence="1">Protein kinase domain-containing protein</fullName>
    </recommendedName>
</protein>
<dbReference type="GO" id="GO:0004521">
    <property type="term" value="F:RNA endonuclease activity"/>
    <property type="evidence" value="ECO:0007669"/>
    <property type="project" value="InterPro"/>
</dbReference>
<dbReference type="SUPFAM" id="SSF56112">
    <property type="entry name" value="Protein kinase-like (PK-like)"/>
    <property type="match status" value="1"/>
</dbReference>
<keyword evidence="3" id="KW-1185">Reference proteome</keyword>
<gene>
    <name evidence="2" type="ORF">LTR91_016119</name>
</gene>
<accession>A0AAN6K8K9</accession>
<dbReference type="EMBL" id="JAUJLE010000192">
    <property type="protein sequence ID" value="KAK0969860.1"/>
    <property type="molecule type" value="Genomic_DNA"/>
</dbReference>
<name>A0AAN6K8K9_9PEZI</name>
<dbReference type="InterPro" id="IPR045133">
    <property type="entry name" value="IRE1/2-like"/>
</dbReference>
<evidence type="ECO:0000259" key="1">
    <source>
        <dbReference type="PROSITE" id="PS50011"/>
    </source>
</evidence>
<dbReference type="Gene3D" id="1.10.510.10">
    <property type="entry name" value="Transferase(Phosphotransferase) domain 1"/>
    <property type="match status" value="1"/>
</dbReference>
<dbReference type="InterPro" id="IPR011009">
    <property type="entry name" value="Kinase-like_dom_sf"/>
</dbReference>
<dbReference type="InterPro" id="IPR000719">
    <property type="entry name" value="Prot_kinase_dom"/>
</dbReference>